<feature type="compositionally biased region" description="Acidic residues" evidence="16">
    <location>
        <begin position="406"/>
        <end position="421"/>
    </location>
</feature>
<dbReference type="AlphaFoldDB" id="A0A9W7ZRX2"/>
<evidence type="ECO:0000256" key="1">
    <source>
        <dbReference type="ARBA" id="ARBA00004123"/>
    </source>
</evidence>
<comment type="subcellular location">
    <subcellularLocation>
        <location evidence="3">Chromosome</location>
        <location evidence="3">Centromere</location>
        <location evidence="3">Kinetochore</location>
    </subcellularLocation>
    <subcellularLocation>
        <location evidence="2">Cytoplasm</location>
        <location evidence="2">Cytoskeleton</location>
        <location evidence="2">Spindle</location>
    </subcellularLocation>
    <subcellularLocation>
        <location evidence="1">Nucleus</location>
    </subcellularLocation>
</comment>
<evidence type="ECO:0000256" key="16">
    <source>
        <dbReference type="SAM" id="MobiDB-lite"/>
    </source>
</evidence>
<feature type="region of interest" description="Disordered" evidence="16">
    <location>
        <begin position="762"/>
        <end position="793"/>
    </location>
</feature>
<feature type="region of interest" description="Disordered" evidence="16">
    <location>
        <begin position="1"/>
        <end position="28"/>
    </location>
</feature>
<comment type="caution">
    <text evidence="17">The sequence shown here is derived from an EMBL/GenBank/DDBJ whole genome shotgun (WGS) entry which is preliminary data.</text>
</comment>
<dbReference type="GO" id="GO:0042729">
    <property type="term" value="C:DASH complex"/>
    <property type="evidence" value="ECO:0007669"/>
    <property type="project" value="InterPro"/>
</dbReference>
<evidence type="ECO:0000256" key="3">
    <source>
        <dbReference type="ARBA" id="ARBA00004629"/>
    </source>
</evidence>
<feature type="compositionally biased region" description="Polar residues" evidence="16">
    <location>
        <begin position="675"/>
        <end position="684"/>
    </location>
</feature>
<feature type="compositionally biased region" description="Polar residues" evidence="16">
    <location>
        <begin position="212"/>
        <end position="253"/>
    </location>
</feature>
<dbReference type="EMBL" id="JANBPU010000176">
    <property type="protein sequence ID" value="KAJ1914857.1"/>
    <property type="molecule type" value="Genomic_DNA"/>
</dbReference>
<evidence type="ECO:0000256" key="7">
    <source>
        <dbReference type="ARBA" id="ARBA00022490"/>
    </source>
</evidence>
<reference evidence="17" key="1">
    <citation type="submission" date="2022-07" db="EMBL/GenBank/DDBJ databases">
        <title>Phylogenomic reconstructions and comparative analyses of Kickxellomycotina fungi.</title>
        <authorList>
            <person name="Reynolds N.K."/>
            <person name="Stajich J.E."/>
            <person name="Barry K."/>
            <person name="Grigoriev I.V."/>
            <person name="Crous P."/>
            <person name="Smith M.E."/>
        </authorList>
    </citation>
    <scope>NUCLEOTIDE SEQUENCE</scope>
    <source>
        <strain evidence="17">NBRC 100468</strain>
    </source>
</reference>
<feature type="compositionally biased region" description="Basic and acidic residues" evidence="16">
    <location>
        <begin position="448"/>
        <end position="457"/>
    </location>
</feature>
<dbReference type="GO" id="GO:0072686">
    <property type="term" value="C:mitotic spindle"/>
    <property type="evidence" value="ECO:0007669"/>
    <property type="project" value="InterPro"/>
</dbReference>
<keyword evidence="18" id="KW-1185">Reference proteome</keyword>
<sequence length="829" mass="91412">MSFSQKLSQQYRHLQTRRETTSPNALTPDEQLEELEQNITLTLQAIDANFDSCQRSLSREVLPSIEKIAKLSGELLETSQPWLHFFMAVASAGESSGNSARESQSSGKFNTASSVNRAGTIDGADNGMDDTSFMESVYLTSSQRAALEQAPDNITARFPNENTARLGTKQRINDQTATKTPTRGYQDTQETHNEDDDDDESDSDWDAEIRSPQLTSHYMTSIKRTTRKTNITGQTSKDQSNPVEQSTRSTKSKASIFESPMSKPPKFASIKGLANSIAPPSSPFNRRLSEMQAAGRESIGRFPKSPAGLMRSVLTAKASSRLANSSSTPTSPSRRPDNTNSIQRGRSNLAHDTPGSVMSHNASSIGTEDLLMDGSPLHTVTVALPKSRRRKENDPKPLENKSKPAEEDDDNEEDDFDDMFSEVDSLIHRYKSPSVTGSAAQRKSRHHQIADSARREGSQFSGSYGPCESDIAEMTMIMEKYTGPSKKSSDSVSNQKEKKGLVSEMDEMLEDEEQKKKDSANDQRRTTQRFDHSDDDDDDDLEPPALTVNLDALKERDAREREEKSRNNNVLNKESSDEDDLPISAPHLSRGADQTLQMDLPNDDDHTISHQSPLALHVSRVQQQQRKMQKSNAQMNTQQSRQVSAISAPRSAGGTNNNASWRFPSSNNNTDDTTQNPFGASVQRTSVSDRYRYLVEENESMVQNNTSGYEFTAFSDNFGRSITTTIHQQNATSGRGRQGREDDSTTSLTKNMTSDMTLFGGSGHDSSGIDGGSHLSDSIADHTNHTNSTTIMSRGEIIRATSGFSTTLSNQTTNNNNSSNNNNNNNGQN</sequence>
<feature type="region of interest" description="Disordered" evidence="16">
    <location>
        <begin position="806"/>
        <end position="829"/>
    </location>
</feature>
<feature type="compositionally biased region" description="Low complexity" evidence="16">
    <location>
        <begin position="665"/>
        <end position="674"/>
    </location>
</feature>
<dbReference type="OrthoDB" id="5573898at2759"/>
<dbReference type="Pfam" id="PF08655">
    <property type="entry name" value="DASH_Ask1"/>
    <property type="match status" value="1"/>
</dbReference>
<evidence type="ECO:0000256" key="6">
    <source>
        <dbReference type="ARBA" id="ARBA00022454"/>
    </source>
</evidence>
<feature type="region of interest" description="Disordered" evidence="16">
    <location>
        <begin position="150"/>
        <end position="264"/>
    </location>
</feature>
<keyword evidence="11" id="KW-0995">Kinetochore</keyword>
<evidence type="ECO:0000256" key="12">
    <source>
        <dbReference type="ARBA" id="ARBA00023212"/>
    </source>
</evidence>
<feature type="region of interest" description="Disordered" evidence="16">
    <location>
        <begin position="619"/>
        <end position="684"/>
    </location>
</feature>
<dbReference type="GO" id="GO:0044732">
    <property type="term" value="C:mitotic spindle pole body"/>
    <property type="evidence" value="ECO:0007669"/>
    <property type="project" value="TreeGrafter"/>
</dbReference>
<dbReference type="InterPro" id="IPR013964">
    <property type="entry name" value="DASH_Ask1"/>
</dbReference>
<feature type="region of interest" description="Disordered" evidence="16">
    <location>
        <begin position="95"/>
        <end position="128"/>
    </location>
</feature>
<evidence type="ECO:0000256" key="11">
    <source>
        <dbReference type="ARBA" id="ARBA00022838"/>
    </source>
</evidence>
<evidence type="ECO:0000256" key="4">
    <source>
        <dbReference type="ARBA" id="ARBA00010731"/>
    </source>
</evidence>
<feature type="compositionally biased region" description="Low complexity" evidence="16">
    <location>
        <begin position="764"/>
        <end position="778"/>
    </location>
</feature>
<accession>A0A9W7ZRX2</accession>
<feature type="region of interest" description="Disordered" evidence="16">
    <location>
        <begin position="727"/>
        <end position="748"/>
    </location>
</feature>
<feature type="compositionally biased region" description="Acidic residues" evidence="16">
    <location>
        <begin position="193"/>
        <end position="206"/>
    </location>
</feature>
<organism evidence="17 18">
    <name type="scientific">Mycoemilia scoparia</name>
    <dbReference type="NCBI Taxonomy" id="417184"/>
    <lineage>
        <taxon>Eukaryota</taxon>
        <taxon>Fungi</taxon>
        <taxon>Fungi incertae sedis</taxon>
        <taxon>Zoopagomycota</taxon>
        <taxon>Kickxellomycotina</taxon>
        <taxon>Kickxellomycetes</taxon>
        <taxon>Kickxellales</taxon>
        <taxon>Kickxellaceae</taxon>
        <taxon>Mycoemilia</taxon>
    </lineage>
</organism>
<proteinExistence type="inferred from homology"/>
<keyword evidence="10" id="KW-0498">Mitosis</keyword>
<keyword evidence="6" id="KW-0158">Chromosome</keyword>
<feature type="compositionally biased region" description="Polar residues" evidence="16">
    <location>
        <begin position="173"/>
        <end position="188"/>
    </location>
</feature>
<keyword evidence="7" id="KW-0963">Cytoplasm</keyword>
<feature type="compositionally biased region" description="Polar residues" evidence="16">
    <location>
        <begin position="653"/>
        <end position="664"/>
    </location>
</feature>
<feature type="compositionally biased region" description="Polar residues" evidence="16">
    <location>
        <begin position="1"/>
        <end position="13"/>
    </location>
</feature>
<evidence type="ECO:0000256" key="2">
    <source>
        <dbReference type="ARBA" id="ARBA00004186"/>
    </source>
</evidence>
<dbReference type="PANTHER" id="PTHR28200">
    <property type="entry name" value="DASH COMPLEX SUBUNIT ASK1"/>
    <property type="match status" value="1"/>
</dbReference>
<dbReference type="GO" id="GO:0005874">
    <property type="term" value="C:microtubule"/>
    <property type="evidence" value="ECO:0007669"/>
    <property type="project" value="UniProtKB-KW"/>
</dbReference>
<comment type="similarity">
    <text evidence="4">Belongs to the DASH complex ASK1 family.</text>
</comment>
<dbReference type="PANTHER" id="PTHR28200:SF1">
    <property type="entry name" value="DASH COMPLEX SUBUNIT ASK1"/>
    <property type="match status" value="1"/>
</dbReference>
<feature type="region of interest" description="Disordered" evidence="16">
    <location>
        <begin position="482"/>
        <end position="587"/>
    </location>
</feature>
<evidence type="ECO:0000256" key="8">
    <source>
        <dbReference type="ARBA" id="ARBA00022618"/>
    </source>
</evidence>
<feature type="compositionally biased region" description="Basic and acidic residues" evidence="16">
    <location>
        <begin position="391"/>
        <end position="405"/>
    </location>
</feature>
<feature type="region of interest" description="Disordered" evidence="16">
    <location>
        <begin position="380"/>
        <end position="467"/>
    </location>
</feature>
<protein>
    <recommendedName>
        <fullName evidence="5">DASH complex subunit ASK1</fullName>
    </recommendedName>
</protein>
<keyword evidence="9" id="KW-0493">Microtubule</keyword>
<feature type="region of interest" description="Disordered" evidence="16">
    <location>
        <begin position="295"/>
        <end position="362"/>
    </location>
</feature>
<evidence type="ECO:0000313" key="18">
    <source>
        <dbReference type="Proteomes" id="UP001150538"/>
    </source>
</evidence>
<gene>
    <name evidence="17" type="primary">ASK1</name>
    <name evidence="17" type="ORF">H4219_004597</name>
</gene>
<name>A0A9W7ZRX2_9FUNG</name>
<evidence type="ECO:0000256" key="5">
    <source>
        <dbReference type="ARBA" id="ARBA00014520"/>
    </source>
</evidence>
<evidence type="ECO:0000256" key="10">
    <source>
        <dbReference type="ARBA" id="ARBA00022776"/>
    </source>
</evidence>
<evidence type="ECO:0000256" key="9">
    <source>
        <dbReference type="ARBA" id="ARBA00022701"/>
    </source>
</evidence>
<evidence type="ECO:0000256" key="15">
    <source>
        <dbReference type="ARBA" id="ARBA00023328"/>
    </source>
</evidence>
<feature type="compositionally biased region" description="Acidic residues" evidence="16">
    <location>
        <begin position="533"/>
        <end position="542"/>
    </location>
</feature>
<evidence type="ECO:0000256" key="13">
    <source>
        <dbReference type="ARBA" id="ARBA00023242"/>
    </source>
</evidence>
<keyword evidence="13" id="KW-0539">Nucleus</keyword>
<dbReference type="GO" id="GO:0008608">
    <property type="term" value="P:attachment of spindle microtubules to kinetochore"/>
    <property type="evidence" value="ECO:0007669"/>
    <property type="project" value="InterPro"/>
</dbReference>
<evidence type="ECO:0000313" key="17">
    <source>
        <dbReference type="EMBL" id="KAJ1914857.1"/>
    </source>
</evidence>
<feature type="compositionally biased region" description="Basic and acidic residues" evidence="16">
    <location>
        <begin position="552"/>
        <end position="566"/>
    </location>
</feature>
<keyword evidence="14" id="KW-0131">Cell cycle</keyword>
<evidence type="ECO:0000256" key="14">
    <source>
        <dbReference type="ARBA" id="ARBA00023306"/>
    </source>
</evidence>
<dbReference type="GO" id="GO:0051301">
    <property type="term" value="P:cell division"/>
    <property type="evidence" value="ECO:0007669"/>
    <property type="project" value="UniProtKB-KW"/>
</dbReference>
<keyword evidence="15" id="KW-0137">Centromere</keyword>
<feature type="compositionally biased region" description="Polar residues" evidence="16">
    <location>
        <begin position="620"/>
        <end position="645"/>
    </location>
</feature>
<keyword evidence="12" id="KW-0206">Cytoskeleton</keyword>
<feature type="compositionally biased region" description="Polar residues" evidence="16">
    <location>
        <begin position="95"/>
        <end position="117"/>
    </location>
</feature>
<dbReference type="Proteomes" id="UP001150538">
    <property type="component" value="Unassembled WGS sequence"/>
</dbReference>
<feature type="compositionally biased region" description="Basic and acidic residues" evidence="16">
    <location>
        <begin position="513"/>
        <end position="532"/>
    </location>
</feature>
<keyword evidence="8" id="KW-0132">Cell division</keyword>